<dbReference type="InterPro" id="IPR028082">
    <property type="entry name" value="Peripla_BP_I"/>
</dbReference>
<dbReference type="GO" id="GO:0000976">
    <property type="term" value="F:transcription cis-regulatory region binding"/>
    <property type="evidence" value="ECO:0007669"/>
    <property type="project" value="TreeGrafter"/>
</dbReference>
<dbReference type="SMART" id="SM00354">
    <property type="entry name" value="HTH_LACI"/>
    <property type="match status" value="1"/>
</dbReference>
<dbReference type="InterPro" id="IPR001761">
    <property type="entry name" value="Peripla_BP/Lac1_sug-bd_dom"/>
</dbReference>
<name>A0A8J2VAL5_9FLAO</name>
<dbReference type="PROSITE" id="PS50932">
    <property type="entry name" value="HTH_LACI_2"/>
    <property type="match status" value="1"/>
</dbReference>
<keyword evidence="6" id="KW-1185">Reference proteome</keyword>
<dbReference type="Pfam" id="PF00532">
    <property type="entry name" value="Peripla_BP_1"/>
    <property type="match status" value="1"/>
</dbReference>
<reference evidence="5" key="1">
    <citation type="journal article" date="2014" name="Int. J. Syst. Evol. Microbiol.">
        <title>Complete genome sequence of Corynebacterium casei LMG S-19264T (=DSM 44701T), isolated from a smear-ripened cheese.</title>
        <authorList>
            <consortium name="US DOE Joint Genome Institute (JGI-PGF)"/>
            <person name="Walter F."/>
            <person name="Albersmeier A."/>
            <person name="Kalinowski J."/>
            <person name="Ruckert C."/>
        </authorList>
    </citation>
    <scope>NUCLEOTIDE SEQUENCE</scope>
    <source>
        <strain evidence="5">CGMCC 1.12924</strain>
    </source>
</reference>
<dbReference type="Proteomes" id="UP000652231">
    <property type="component" value="Unassembled WGS sequence"/>
</dbReference>
<proteinExistence type="predicted"/>
<dbReference type="CDD" id="cd01392">
    <property type="entry name" value="HTH_LacI"/>
    <property type="match status" value="1"/>
</dbReference>
<dbReference type="PANTHER" id="PTHR30146:SF109">
    <property type="entry name" value="HTH-TYPE TRANSCRIPTIONAL REGULATOR GALS"/>
    <property type="match status" value="1"/>
</dbReference>
<dbReference type="GO" id="GO:0003700">
    <property type="term" value="F:DNA-binding transcription factor activity"/>
    <property type="evidence" value="ECO:0007669"/>
    <property type="project" value="TreeGrafter"/>
</dbReference>
<dbReference type="Pfam" id="PF00356">
    <property type="entry name" value="LacI"/>
    <property type="match status" value="1"/>
</dbReference>
<evidence type="ECO:0000259" key="4">
    <source>
        <dbReference type="PROSITE" id="PS50932"/>
    </source>
</evidence>
<dbReference type="Gene3D" id="1.10.260.40">
    <property type="entry name" value="lambda repressor-like DNA-binding domains"/>
    <property type="match status" value="1"/>
</dbReference>
<dbReference type="InterPro" id="IPR010982">
    <property type="entry name" value="Lambda_DNA-bd_dom_sf"/>
</dbReference>
<keyword evidence="1" id="KW-0805">Transcription regulation</keyword>
<sequence length="334" mass="37146">MLVLNIMSSLKELSKLLGVSISTVSKALNNADDISAHTKKRVKELALALNYQPNKMGAALRNKKSKTIGVIIPDILNPFFAEVLFGIEKYCSLKGYDTLVCISNDLTSKEAEKIKLLKSGSVDGFLISLASQTQINQDYTHIIKNIPSNELVLFDRLTHHISCDKVSVDDENITYKTTKNLIKNGRKSIAFLSTIEHLEIGKERKQGYQKALKEAKISNNKNLELSLETNAVMHNQIKEWILSNEFDAVIAADNTSGIIVQNFLLALKPIKAKKIKVIGFSNANQSLLTFPQLSYIDQNAELIGQKAAELLINRIQNTNKNKAFTHIKIPASII</sequence>
<evidence type="ECO:0000313" key="5">
    <source>
        <dbReference type="EMBL" id="GGD95354.1"/>
    </source>
</evidence>
<dbReference type="InterPro" id="IPR000843">
    <property type="entry name" value="HTH_LacI"/>
</dbReference>
<keyword evidence="3" id="KW-0804">Transcription</keyword>
<evidence type="ECO:0000256" key="2">
    <source>
        <dbReference type="ARBA" id="ARBA00023125"/>
    </source>
</evidence>
<feature type="domain" description="HTH lacI-type" evidence="4">
    <location>
        <begin position="8"/>
        <end position="62"/>
    </location>
</feature>
<reference evidence="5" key="2">
    <citation type="submission" date="2020-09" db="EMBL/GenBank/DDBJ databases">
        <authorList>
            <person name="Sun Q."/>
            <person name="Zhou Y."/>
        </authorList>
    </citation>
    <scope>NUCLEOTIDE SEQUENCE</scope>
    <source>
        <strain evidence="5">CGMCC 1.12924</strain>
    </source>
</reference>
<dbReference type="CDD" id="cd06267">
    <property type="entry name" value="PBP1_LacI_sugar_binding-like"/>
    <property type="match status" value="1"/>
</dbReference>
<accession>A0A8J2VAL5</accession>
<evidence type="ECO:0000256" key="1">
    <source>
        <dbReference type="ARBA" id="ARBA00023015"/>
    </source>
</evidence>
<evidence type="ECO:0000313" key="6">
    <source>
        <dbReference type="Proteomes" id="UP000652231"/>
    </source>
</evidence>
<dbReference type="SUPFAM" id="SSF53822">
    <property type="entry name" value="Periplasmic binding protein-like I"/>
    <property type="match status" value="1"/>
</dbReference>
<dbReference type="Gene3D" id="3.40.50.2300">
    <property type="match status" value="2"/>
</dbReference>
<gene>
    <name evidence="5" type="ORF">GCM10011312_18770</name>
</gene>
<protein>
    <submittedName>
        <fullName evidence="5">LacI family transcriptional regulator</fullName>
    </submittedName>
</protein>
<organism evidence="5 6">
    <name type="scientific">Planktosalinus lacus</name>
    <dbReference type="NCBI Taxonomy" id="1526573"/>
    <lineage>
        <taxon>Bacteria</taxon>
        <taxon>Pseudomonadati</taxon>
        <taxon>Bacteroidota</taxon>
        <taxon>Flavobacteriia</taxon>
        <taxon>Flavobacteriales</taxon>
        <taxon>Flavobacteriaceae</taxon>
        <taxon>Planktosalinus</taxon>
    </lineage>
</organism>
<evidence type="ECO:0000256" key="3">
    <source>
        <dbReference type="ARBA" id="ARBA00023163"/>
    </source>
</evidence>
<dbReference type="SUPFAM" id="SSF47413">
    <property type="entry name" value="lambda repressor-like DNA-binding domains"/>
    <property type="match status" value="1"/>
</dbReference>
<dbReference type="AlphaFoldDB" id="A0A8J2VAL5"/>
<comment type="caution">
    <text evidence="5">The sequence shown here is derived from an EMBL/GenBank/DDBJ whole genome shotgun (WGS) entry which is preliminary data.</text>
</comment>
<dbReference type="EMBL" id="BMGK01000007">
    <property type="protein sequence ID" value="GGD95354.1"/>
    <property type="molecule type" value="Genomic_DNA"/>
</dbReference>
<keyword evidence="2" id="KW-0238">DNA-binding</keyword>
<dbReference type="PANTHER" id="PTHR30146">
    <property type="entry name" value="LACI-RELATED TRANSCRIPTIONAL REPRESSOR"/>
    <property type="match status" value="1"/>
</dbReference>